<keyword evidence="1" id="KW-0472">Membrane</keyword>
<gene>
    <name evidence="3" type="ORF">HB13667_17390</name>
</gene>
<dbReference type="Pfam" id="PF00535">
    <property type="entry name" value="Glycos_transf_2"/>
    <property type="match status" value="1"/>
</dbReference>
<keyword evidence="1" id="KW-1003">Cell membrane</keyword>
<accession>A0A0P7CYE6</accession>
<dbReference type="EMBL" id="LKKS01000106">
    <property type="protein sequence ID" value="KPM62422.1"/>
    <property type="molecule type" value="Genomic_DNA"/>
</dbReference>
<feature type="domain" description="Glycosyltransferase 2-like" evidence="2">
    <location>
        <begin position="706"/>
        <end position="881"/>
    </location>
</feature>
<proteinExistence type="predicted"/>
<dbReference type="InterPro" id="IPR029044">
    <property type="entry name" value="Nucleotide-diphossugar_trans"/>
</dbReference>
<dbReference type="SUPFAM" id="SSF53448">
    <property type="entry name" value="Nucleotide-diphospho-sugar transferases"/>
    <property type="match status" value="3"/>
</dbReference>
<dbReference type="GO" id="GO:0016740">
    <property type="term" value="F:transferase activity"/>
    <property type="evidence" value="ECO:0007669"/>
    <property type="project" value="UniProtKB-KW"/>
</dbReference>
<sequence>MQAHVQHRGDASLKDRLTLVLLTHNRPDFLRRALCYYRNYPASILVLDSSLKADDEIARDYPDVDYRHLPQFSYTALLEKLAFGVKQVVTPFMLFIAVDDFLLHDSITRSVEFLEQHSDYGLCHGYGMMYVPGGAQVEYYKRDNRVQEDYCSQDPEQRLLEFMGQFLPPFYAVTRTDLLQQWYELLPLGTSFEWQEIGHAFYLLANAKARILPIPFAVREGNYGGSEHGTNVLTVLALQDEKSRQGREVFAEFLASIPTELSSRGAAAVKQIALESFKSMADGLLTGRALQACPIVRSEWQRPMYEPKRIFGEQQFVELPFYNKAFFDLLTEIEFHIHAMPAGRHQLTELESILQRQWRLLQARASDDTTALRTRLWEALVINPFNRTVVERLLMQLEQDDQAQAEAEQLRDWLCRLESLPGFDNEVLLSSMSSGRLLNWLKAREPGDELVRQAAKRLDKHHGGPSFGILLLDLQADIVKLQATFDSLMNGYSRAFKVVVLTTGELPSVTKPQQTVHFIKVTEQDHVQRMNEAARQLGTDWIMLAESGDQFTAGGLMRAGLELLGVEGVRAVAMDELQEQANGLLSDVMRPGINLDLLQSVPGLMARHWLVRRDLWLEAGGFDARYPQALEFDLLLRLIGKGGMAGLAHLAEPLLLCSAPDNSRHDQERAVLVQHVAQRGYAVSVGSVRPGTLAVDYRHEARPMVSIIVHCQDNFTALQACLLSLLQRTRYQQHEILVADNASQSPELCDWLASLQLGGSRLRVVRSERALAPVAMLNLAIQQAQGEYLVLLDSELEVLNANWLEGMLNHAQRPEVGVVGGKLLNPEGRVVEAGLVLAGQAGVRAAFVGESRDSPGYMQRLQVEHGVSAVSGCIMLRAELLHAVGGLEEQSPNLRAAHVDLCLQAVAAGLLIVWTPQAQAVRHVLVGDDAMACPHMRERWAHALAQDTCYNANHSLDGKLFSLDLDGRVDWQALIA</sequence>
<name>A0A0P7CYE6_PSEPU</name>
<dbReference type="CDD" id="cd00761">
    <property type="entry name" value="Glyco_tranf_GTA_type"/>
    <property type="match status" value="1"/>
</dbReference>
<evidence type="ECO:0000256" key="1">
    <source>
        <dbReference type="ARBA" id="ARBA00022519"/>
    </source>
</evidence>
<dbReference type="Proteomes" id="UP000050437">
    <property type="component" value="Unassembled WGS sequence"/>
</dbReference>
<evidence type="ECO:0000313" key="3">
    <source>
        <dbReference type="EMBL" id="KPM62422.1"/>
    </source>
</evidence>
<dbReference type="PANTHER" id="PTHR43179:SF7">
    <property type="entry name" value="RHAMNOSYLTRANSFERASE WBBL"/>
    <property type="match status" value="1"/>
</dbReference>
<organism evidence="3 4">
    <name type="scientific">Pseudomonas putida</name>
    <name type="common">Arthrobacter siderocapsulatus</name>
    <dbReference type="NCBI Taxonomy" id="303"/>
    <lineage>
        <taxon>Bacteria</taxon>
        <taxon>Pseudomonadati</taxon>
        <taxon>Pseudomonadota</taxon>
        <taxon>Gammaproteobacteria</taxon>
        <taxon>Pseudomonadales</taxon>
        <taxon>Pseudomonadaceae</taxon>
        <taxon>Pseudomonas</taxon>
    </lineage>
</organism>
<dbReference type="PANTHER" id="PTHR43179">
    <property type="entry name" value="RHAMNOSYLTRANSFERASE WBBL"/>
    <property type="match status" value="1"/>
</dbReference>
<comment type="caution">
    <text evidence="3">The sequence shown here is derived from an EMBL/GenBank/DDBJ whole genome shotgun (WGS) entry which is preliminary data.</text>
</comment>
<dbReference type="InterPro" id="IPR001173">
    <property type="entry name" value="Glyco_trans_2-like"/>
</dbReference>
<dbReference type="AlphaFoldDB" id="A0A0P7CYE6"/>
<dbReference type="GeneID" id="92659537"/>
<dbReference type="NCBIfam" id="TIGR04440">
    <property type="entry name" value="glyco_TIGR04440"/>
    <property type="match status" value="1"/>
</dbReference>
<dbReference type="Gene3D" id="3.90.550.10">
    <property type="entry name" value="Spore Coat Polysaccharide Biosynthesis Protein SpsA, Chain A"/>
    <property type="match status" value="2"/>
</dbReference>
<evidence type="ECO:0000313" key="4">
    <source>
        <dbReference type="Proteomes" id="UP000050437"/>
    </source>
</evidence>
<dbReference type="RefSeq" id="WP_054573101.1">
    <property type="nucleotide sequence ID" value="NZ_LKKS01000106.1"/>
</dbReference>
<reference evidence="3 4" key="1">
    <citation type="submission" date="2015-10" db="EMBL/GenBank/DDBJ databases">
        <title>Pseudomonas putida clinical strains.</title>
        <authorList>
            <person name="Molina L."/>
            <person name="Udaondo Z."/>
        </authorList>
    </citation>
    <scope>NUCLEOTIDE SEQUENCE [LARGE SCALE GENOMIC DNA]</scope>
    <source>
        <strain evidence="3 4">HB13667</strain>
    </source>
</reference>
<keyword evidence="1" id="KW-0997">Cell inner membrane</keyword>
<dbReference type="InterPro" id="IPR031042">
    <property type="entry name" value="Glyco_TIGR04440"/>
</dbReference>
<protein>
    <submittedName>
        <fullName evidence="3">Glycosyl transferase family 2</fullName>
    </submittedName>
</protein>
<evidence type="ECO:0000259" key="2">
    <source>
        <dbReference type="Pfam" id="PF00535"/>
    </source>
</evidence>
<keyword evidence="3" id="KW-0808">Transferase</keyword>